<dbReference type="Pfam" id="PF00248">
    <property type="entry name" value="Aldo_ket_red"/>
    <property type="match status" value="1"/>
</dbReference>
<dbReference type="PROSITE" id="PS00062">
    <property type="entry name" value="ALDOKETO_REDUCTASE_2"/>
    <property type="match status" value="1"/>
</dbReference>
<evidence type="ECO:0000313" key="8">
    <source>
        <dbReference type="Proteomes" id="UP000468943"/>
    </source>
</evidence>
<comment type="caution">
    <text evidence="7">The sequence shown here is derived from an EMBL/GenBank/DDBJ whole genome shotgun (WGS) entry which is preliminary data.</text>
</comment>
<sequence length="350" mass="39072">MGSVRSRWARRRSNRLQPAFRSTSTFPKLERNLPDTIPQIGFGLWKIAPEDCEAAILDAVRAGYRHFDSAADYGNEEAVGKGIKAAIDQGLCSREDLWITSKLWNTYHAPEHVETACRKSLSDLGLDYFDLYLVHFPIALEFVPFEQRYPPEWVFDPAAKHPAMKPAKVPQHQTWTAMERLVDAGLARQIGVCNYSSALLHDLMSYSRIAPAVLQVESHPYLTQQKLIRLARDYGMQVTAFSPFGALSYVEIGMAGAADSVLDEAAVTAAATAHDKTPAQVVLRWGIQRGNSVIPKSTNPDRMRENLAITDFELTEAEMTAIDALDQGRRFNDPGVFCEAAFGTFFPIYD</sequence>
<dbReference type="FunFam" id="3.20.20.100:FF:000007">
    <property type="entry name" value="NAD(P)H-dependent D-xylose reductase xyl1"/>
    <property type="match status" value="1"/>
</dbReference>
<dbReference type="InterPro" id="IPR020471">
    <property type="entry name" value="AKR"/>
</dbReference>
<organism evidence="7 8">
    <name type="scientific">Pontixanthobacter gangjinensis</name>
    <dbReference type="NCBI Taxonomy" id="1028742"/>
    <lineage>
        <taxon>Bacteria</taxon>
        <taxon>Pseudomonadati</taxon>
        <taxon>Pseudomonadota</taxon>
        <taxon>Alphaproteobacteria</taxon>
        <taxon>Sphingomonadales</taxon>
        <taxon>Erythrobacteraceae</taxon>
        <taxon>Pontixanthobacter</taxon>
    </lineage>
</organism>
<dbReference type="PROSITE" id="PS00798">
    <property type="entry name" value="ALDOKETO_REDUCTASE_1"/>
    <property type="match status" value="1"/>
</dbReference>
<dbReference type="InterPro" id="IPR023210">
    <property type="entry name" value="NADP_OxRdtase_dom"/>
</dbReference>
<dbReference type="InterPro" id="IPR018170">
    <property type="entry name" value="Aldo/ket_reductase_CS"/>
</dbReference>
<accession>A0A6I4SPK7</accession>
<proteinExistence type="inferred from homology"/>
<keyword evidence="8" id="KW-1185">Reference proteome</keyword>
<feature type="binding site" evidence="4">
    <location>
        <position position="135"/>
    </location>
    <ligand>
        <name>substrate</name>
    </ligand>
</feature>
<dbReference type="PRINTS" id="PR00069">
    <property type="entry name" value="ALDKETRDTASE"/>
</dbReference>
<reference evidence="7 8" key="1">
    <citation type="submission" date="2019-12" db="EMBL/GenBank/DDBJ databases">
        <title>Genomic-based taxomic classification of the family Erythrobacteraceae.</title>
        <authorList>
            <person name="Xu L."/>
        </authorList>
    </citation>
    <scope>NUCLEOTIDE SEQUENCE [LARGE SCALE GENOMIC DNA]</scope>
    <source>
        <strain evidence="7 8">JCM 17802</strain>
    </source>
</reference>
<feature type="domain" description="NADP-dependent oxidoreductase" evidence="6">
    <location>
        <begin position="40"/>
        <end position="326"/>
    </location>
</feature>
<feature type="site" description="Lowers pKa of active site Tyr" evidence="5">
    <location>
        <position position="102"/>
    </location>
</feature>
<dbReference type="AlphaFoldDB" id="A0A6I4SPK7"/>
<dbReference type="PROSITE" id="PS00063">
    <property type="entry name" value="ALDOKETO_REDUCTASE_3"/>
    <property type="match status" value="1"/>
</dbReference>
<feature type="active site" description="Proton donor" evidence="3">
    <location>
        <position position="73"/>
    </location>
</feature>
<evidence type="ECO:0000259" key="6">
    <source>
        <dbReference type="Pfam" id="PF00248"/>
    </source>
</evidence>
<dbReference type="GO" id="GO:0016491">
    <property type="term" value="F:oxidoreductase activity"/>
    <property type="evidence" value="ECO:0007669"/>
    <property type="project" value="UniProtKB-KW"/>
</dbReference>
<dbReference type="PIRSF" id="PIRSF000097">
    <property type="entry name" value="AKR"/>
    <property type="match status" value="1"/>
</dbReference>
<dbReference type="Proteomes" id="UP000468943">
    <property type="component" value="Unassembled WGS sequence"/>
</dbReference>
<evidence type="ECO:0000256" key="3">
    <source>
        <dbReference type="PIRSR" id="PIRSR000097-1"/>
    </source>
</evidence>
<comment type="similarity">
    <text evidence="1">Belongs to the aldo/keto reductase family.</text>
</comment>
<evidence type="ECO:0000256" key="5">
    <source>
        <dbReference type="PIRSR" id="PIRSR000097-3"/>
    </source>
</evidence>
<dbReference type="OrthoDB" id="9804790at2"/>
<protein>
    <submittedName>
        <fullName evidence="7">Aldo/keto reductase</fullName>
    </submittedName>
</protein>
<dbReference type="Gene3D" id="3.20.20.100">
    <property type="entry name" value="NADP-dependent oxidoreductase domain"/>
    <property type="match status" value="1"/>
</dbReference>
<dbReference type="InterPro" id="IPR036812">
    <property type="entry name" value="NAD(P)_OxRdtase_dom_sf"/>
</dbReference>
<evidence type="ECO:0000313" key="7">
    <source>
        <dbReference type="EMBL" id="MXO57841.1"/>
    </source>
</evidence>
<gene>
    <name evidence="7" type="ORF">GRI36_13235</name>
</gene>
<dbReference type="PANTHER" id="PTHR11732">
    <property type="entry name" value="ALDO/KETO REDUCTASE"/>
    <property type="match status" value="1"/>
</dbReference>
<evidence type="ECO:0000256" key="4">
    <source>
        <dbReference type="PIRSR" id="PIRSR000097-2"/>
    </source>
</evidence>
<evidence type="ECO:0000256" key="2">
    <source>
        <dbReference type="ARBA" id="ARBA00023002"/>
    </source>
</evidence>
<name>A0A6I4SPK7_9SPHN</name>
<dbReference type="SUPFAM" id="SSF51430">
    <property type="entry name" value="NAD(P)-linked oxidoreductase"/>
    <property type="match status" value="1"/>
</dbReference>
<evidence type="ECO:0000256" key="1">
    <source>
        <dbReference type="ARBA" id="ARBA00007905"/>
    </source>
</evidence>
<keyword evidence="2" id="KW-0560">Oxidoreductase</keyword>
<dbReference type="EMBL" id="WTYS01000001">
    <property type="protein sequence ID" value="MXO57841.1"/>
    <property type="molecule type" value="Genomic_DNA"/>
</dbReference>